<dbReference type="EMBL" id="CP092085">
    <property type="protein sequence ID" value="UUN95968.1"/>
    <property type="molecule type" value="Genomic_DNA"/>
</dbReference>
<gene>
    <name evidence="1" type="ORF">I9054_011280</name>
</gene>
<protein>
    <submittedName>
        <fullName evidence="1">Uncharacterized protein</fullName>
    </submittedName>
</protein>
<proteinExistence type="predicted"/>
<dbReference type="Proteomes" id="UP000644140">
    <property type="component" value="Chromosome"/>
</dbReference>
<accession>A0A8I1DHX1</accession>
<name>A0A8I1DHX1_ACIBZ</name>
<reference evidence="1" key="1">
    <citation type="submission" date="2022-02" db="EMBL/GenBank/DDBJ databases">
        <title>Characterization of Tn125 harboring carbapenem-resistant Acinetobacter bereziniae clinical isolates.</title>
        <authorList>
            <person name="Wong N.-K."/>
            <person name="Pan Q."/>
        </authorList>
    </citation>
    <scope>NUCLEOTIDE SEQUENCE</scope>
    <source>
        <strain evidence="1">GD03393</strain>
    </source>
</reference>
<organism evidence="1 2">
    <name type="scientific">Acinetobacter bereziniae</name>
    <name type="common">Acinetobacter genomosp. 10</name>
    <dbReference type="NCBI Taxonomy" id="106648"/>
    <lineage>
        <taxon>Bacteria</taxon>
        <taxon>Pseudomonadati</taxon>
        <taxon>Pseudomonadota</taxon>
        <taxon>Gammaproteobacteria</taxon>
        <taxon>Moraxellales</taxon>
        <taxon>Moraxellaceae</taxon>
        <taxon>Acinetobacter</taxon>
    </lineage>
</organism>
<evidence type="ECO:0000313" key="2">
    <source>
        <dbReference type="Proteomes" id="UP000644140"/>
    </source>
</evidence>
<dbReference type="PROSITE" id="PS51257">
    <property type="entry name" value="PROKAR_LIPOPROTEIN"/>
    <property type="match status" value="1"/>
</dbReference>
<dbReference type="AlphaFoldDB" id="A0A8I1DHX1"/>
<dbReference type="RefSeq" id="WP_198114576.1">
    <property type="nucleotide sequence ID" value="NZ_CP066121.1"/>
</dbReference>
<sequence>MKNTFKKLIFLMPFIVASCSEAQETEFEKKMNKSADSYLLILEKLAKFSETHKEKDLTEGQKIWILQHNCVMHKNIVSHMEFLMANVEEYNKTYNFHETKESIAESSVEHAESYIEYLNELASKGKKCEISDI</sequence>
<evidence type="ECO:0000313" key="1">
    <source>
        <dbReference type="EMBL" id="UUN95968.1"/>
    </source>
</evidence>